<evidence type="ECO:0000313" key="2">
    <source>
        <dbReference type="EMBL" id="QEY64857.1"/>
    </source>
</evidence>
<dbReference type="SUPFAM" id="SSF47598">
    <property type="entry name" value="Ribbon-helix-helix"/>
    <property type="match status" value="1"/>
</dbReference>
<dbReference type="EMBL" id="CP043311">
    <property type="protein sequence ID" value="QEY64857.1"/>
    <property type="molecule type" value="Genomic_DNA"/>
</dbReference>
<dbReference type="InterPro" id="IPR013321">
    <property type="entry name" value="Arc_rbn_hlx_hlx"/>
</dbReference>
<feature type="domain" description="Antitoxin FitA-like ribbon-helix-helix" evidence="1">
    <location>
        <begin position="2"/>
        <end position="40"/>
    </location>
</feature>
<dbReference type="Proteomes" id="UP000327179">
    <property type="component" value="Chromosome"/>
</dbReference>
<evidence type="ECO:0000259" key="1">
    <source>
        <dbReference type="Pfam" id="PF22513"/>
    </source>
</evidence>
<dbReference type="InterPro" id="IPR010985">
    <property type="entry name" value="Ribbon_hlx_hlx"/>
</dbReference>
<dbReference type="Pfam" id="PF22513">
    <property type="entry name" value="FitA-like_RHH"/>
    <property type="match status" value="1"/>
</dbReference>
<dbReference type="Gene3D" id="1.10.1220.10">
    <property type="entry name" value="Met repressor-like"/>
    <property type="match status" value="1"/>
</dbReference>
<evidence type="ECO:0000313" key="3">
    <source>
        <dbReference type="Proteomes" id="UP000327179"/>
    </source>
</evidence>
<reference evidence="2 3" key="1">
    <citation type="submission" date="2019-08" db="EMBL/GenBank/DDBJ databases">
        <title>Whole-genome Sequencing of e-waste polymer degrading bacterium Pseudomonas sp. strain PE08.</title>
        <authorList>
            <person name="Kirdat K."/>
            <person name="Debbarma P."/>
            <person name="Narawade N."/>
            <person name="Suyal D."/>
            <person name="Thorat V."/>
            <person name="Shouche Y."/>
            <person name="Goel R."/>
            <person name="Yadav A."/>
        </authorList>
    </citation>
    <scope>NUCLEOTIDE SEQUENCE [LARGE SCALE GENOMIC DNA]</scope>
    <source>
        <strain evidence="2 3">PE08</strain>
    </source>
</reference>
<keyword evidence="2" id="KW-0238">DNA-binding</keyword>
<dbReference type="InterPro" id="IPR053853">
    <property type="entry name" value="FitA-like_RHH"/>
</dbReference>
<sequence length="81" mass="8827">MASITIRNLDDELKARLRVVAASHGRSMEEEVRVILAEALAKQNKPSGMGTRIHELFAAAGGVDLELPPRNTKARAADFDE</sequence>
<dbReference type="RefSeq" id="WP_028629912.1">
    <property type="nucleotide sequence ID" value="NZ_CP043311.1"/>
</dbReference>
<name>A0A5J6QR45_9GAMM</name>
<protein>
    <submittedName>
        <fullName evidence="2">Arc family DNA-binding protein</fullName>
    </submittedName>
</protein>
<dbReference type="KEGG" id="plal:FXN65_23315"/>
<dbReference type="AlphaFoldDB" id="A0A5J6QR45"/>
<accession>A0A5J6QR45</accession>
<gene>
    <name evidence="2" type="ORF">FXN65_23315</name>
</gene>
<dbReference type="GO" id="GO:0006355">
    <property type="term" value="P:regulation of DNA-templated transcription"/>
    <property type="evidence" value="ECO:0007669"/>
    <property type="project" value="InterPro"/>
</dbReference>
<organism evidence="2 3">
    <name type="scientific">Metapseudomonas lalkuanensis</name>
    <dbReference type="NCBI Taxonomy" id="2604832"/>
    <lineage>
        <taxon>Bacteria</taxon>
        <taxon>Pseudomonadati</taxon>
        <taxon>Pseudomonadota</taxon>
        <taxon>Gammaproteobacteria</taxon>
        <taxon>Pseudomonadales</taxon>
        <taxon>Pseudomonadaceae</taxon>
        <taxon>Metapseudomonas</taxon>
    </lineage>
</organism>
<dbReference type="GO" id="GO:0003677">
    <property type="term" value="F:DNA binding"/>
    <property type="evidence" value="ECO:0007669"/>
    <property type="project" value="UniProtKB-KW"/>
</dbReference>
<keyword evidence="3" id="KW-1185">Reference proteome</keyword>
<proteinExistence type="predicted"/>